<reference evidence="1 2" key="2">
    <citation type="journal article" date="2016" name="ISME J.">
        <title>Heterogeneous composition of key metabolic gene clusters in a vent mussel symbiont population.</title>
        <authorList>
            <person name="Ikuta T."/>
            <person name="Takaki Y."/>
            <person name="Nagai Y."/>
            <person name="Shimamura S."/>
            <person name="Tsuda M."/>
            <person name="Kawagucci S."/>
            <person name="Aoki Y."/>
            <person name="Inoue K."/>
            <person name="Teruya M."/>
            <person name="Satou K."/>
            <person name="Teruya K."/>
            <person name="Shimoji M."/>
            <person name="Tamotsu H."/>
            <person name="Hirano T."/>
            <person name="Maruyama T."/>
            <person name="Yoshida T."/>
        </authorList>
    </citation>
    <scope>NUCLEOTIDE SEQUENCE [LARGE SCALE GENOMIC DNA]</scope>
    <source>
        <strain evidence="1 2">Myojin Knoll</strain>
    </source>
</reference>
<name>A0A0P0UR97_9GAMM</name>
<evidence type="ECO:0000313" key="2">
    <source>
        <dbReference type="Proteomes" id="UP000067399"/>
    </source>
</evidence>
<reference evidence="1 2" key="1">
    <citation type="journal article" date="2000" name="Mar. Ecol. Prog. Ser.">
        <title>Phylogenetic characterization of endosymbionts in three hydrothermal vent mussels: influence on host distributions.</title>
        <authorList>
            <person name="Fujiwara Y."/>
            <person name="Takai K."/>
            <person name="Uematsu K."/>
            <person name="Tsuchida S."/>
            <person name="Hunt J.C."/>
            <person name="Hashimoto J."/>
        </authorList>
    </citation>
    <scope>NUCLEOTIDE SEQUENCE [LARGE SCALE GENOMIC DNA]</scope>
    <source>
        <strain evidence="1 2">Myojin Knoll</strain>
    </source>
</reference>
<keyword evidence="2" id="KW-1185">Reference proteome</keyword>
<proteinExistence type="predicted"/>
<gene>
    <name evidence="1" type="ORF">BSEPE_0602</name>
</gene>
<accession>A0A0P0UR97</accession>
<organism evidence="1 2">
    <name type="scientific">endosymbiont of Bathymodiolus septemdierum str. Myojin knoll</name>
    <dbReference type="NCBI Taxonomy" id="1303921"/>
    <lineage>
        <taxon>Bacteria</taxon>
        <taxon>Pseudomonadati</taxon>
        <taxon>Pseudomonadota</taxon>
        <taxon>Gammaproteobacteria</taxon>
        <taxon>sulfur-oxidizing symbionts</taxon>
    </lineage>
</organism>
<sequence length="78" mass="8815">MSNRIITVNRLGFTHMKNRNTYVKYSDSLKFVVHISLESWAVSVVKNGKDLRSLSSGFKSAEAAMRWQSHLVDGGLDE</sequence>
<dbReference type="AlphaFoldDB" id="A0A0P0UR97"/>
<evidence type="ECO:0000313" key="1">
    <source>
        <dbReference type="EMBL" id="BAS67609.1"/>
    </source>
</evidence>
<dbReference type="STRING" id="1303921.BSEPE_0602"/>
<dbReference type="EMBL" id="AP013042">
    <property type="protein sequence ID" value="BAS67609.1"/>
    <property type="molecule type" value="Genomic_DNA"/>
</dbReference>
<protein>
    <submittedName>
        <fullName evidence="1">Uncharacterized protein</fullName>
    </submittedName>
</protein>
<dbReference type="RefSeq" id="WP_066043960.1">
    <property type="nucleotide sequence ID" value="NZ_AP013042.1"/>
</dbReference>
<dbReference type="KEGG" id="ebh:BSEPE_0602"/>
<dbReference type="Proteomes" id="UP000067399">
    <property type="component" value="Chromosome"/>
</dbReference>